<gene>
    <name evidence="2" type="ORF">EG339_21470</name>
</gene>
<dbReference type="Pfam" id="PF07396">
    <property type="entry name" value="Porin_O_P"/>
    <property type="match status" value="1"/>
</dbReference>
<dbReference type="EMBL" id="CP033932">
    <property type="protein sequence ID" value="AZB26971.1"/>
    <property type="molecule type" value="Genomic_DNA"/>
</dbReference>
<organism evidence="2 3">
    <name type="scientific">Chryseobacterium bernardetii</name>
    <dbReference type="NCBI Taxonomy" id="1241978"/>
    <lineage>
        <taxon>Bacteria</taxon>
        <taxon>Pseudomonadati</taxon>
        <taxon>Bacteroidota</taxon>
        <taxon>Flavobacteriia</taxon>
        <taxon>Flavobacteriales</taxon>
        <taxon>Weeksellaceae</taxon>
        <taxon>Chryseobacterium group</taxon>
        <taxon>Chryseobacterium</taxon>
    </lineage>
</organism>
<keyword evidence="3" id="KW-1185">Reference proteome</keyword>
<dbReference type="KEGG" id="cben:EG339_21470"/>
<evidence type="ECO:0000313" key="3">
    <source>
        <dbReference type="Proteomes" id="UP000271193"/>
    </source>
</evidence>
<dbReference type="AlphaFoldDB" id="A0A3G6TCJ3"/>
<sequence>MKKNYRSLLYTPLFLGFIFSNAQTKDTIRIPVKDSLATQTQKAVEVKYPQFQFKGIFQGRYTLGMTKDVDVNGLHHSDHSGTDNGFSLKYMRVQAQAQISKRTVVAVLANLADFKNDPKGGVLENAYIKYTFNPKIAITVGQFRPWFGIEETYPIDIIKSLDWSNQYSLFGKLGWTSFQIGASIGGQVKLGKLPLQYAVSVVNGNGKNQINDNDNGKQYSTRLVLGLSPKHNFNLGLNGGVGEVFSKKVYAVGVDVTGAIQFDPRWILDLQLEAKQAINHVLYNSLADNVRTSNPDDYLARGVYVLPNLRYNLNYKHLTAIDLSIRYEYLDSNFRIDSNPRQTFTPMLAMEFLKDYGARIQLGVQMDRYKKQKDNTNQYNNNLFIVQLQGRF</sequence>
<proteinExistence type="predicted"/>
<reference evidence="3" key="1">
    <citation type="submission" date="2018-11" db="EMBL/GenBank/DDBJ databases">
        <title>Proposal to divide the Flavobacteriaceae and reorganize its genera based on Amino Acid Identity values calculated from whole genome sequences.</title>
        <authorList>
            <person name="Nicholson A.C."/>
            <person name="Gulvik C.A."/>
            <person name="Whitney A.M."/>
            <person name="Humrighouse B.W."/>
            <person name="Bell M."/>
            <person name="Holmes B."/>
            <person name="Steigerwalt A.G."/>
            <person name="Villarma A."/>
            <person name="Sheth M."/>
            <person name="Batra D."/>
            <person name="Pryor J."/>
            <person name="Bernardet J.-F."/>
            <person name="Hugo C."/>
            <person name="Kampfer P."/>
            <person name="Newman J."/>
            <person name="McQuiston J.R."/>
        </authorList>
    </citation>
    <scope>NUCLEOTIDE SEQUENCE [LARGE SCALE GENOMIC DNA]</scope>
    <source>
        <strain evidence="3">G0229</strain>
    </source>
</reference>
<evidence type="ECO:0000313" key="2">
    <source>
        <dbReference type="EMBL" id="AZB26971.1"/>
    </source>
</evidence>
<dbReference type="InterPro" id="IPR010870">
    <property type="entry name" value="Porin_O/P"/>
</dbReference>
<accession>A0A3G6TCJ3</accession>
<evidence type="ECO:0000256" key="1">
    <source>
        <dbReference type="SAM" id="SignalP"/>
    </source>
</evidence>
<dbReference type="SUPFAM" id="SSF56935">
    <property type="entry name" value="Porins"/>
    <property type="match status" value="1"/>
</dbReference>
<dbReference type="Proteomes" id="UP000271193">
    <property type="component" value="Chromosome"/>
</dbReference>
<dbReference type="Gene3D" id="2.40.160.10">
    <property type="entry name" value="Porin"/>
    <property type="match status" value="1"/>
</dbReference>
<dbReference type="InterPro" id="IPR023614">
    <property type="entry name" value="Porin_dom_sf"/>
</dbReference>
<keyword evidence="1" id="KW-0732">Signal</keyword>
<feature type="chain" id="PRO_5018253076" evidence="1">
    <location>
        <begin position="23"/>
        <end position="392"/>
    </location>
</feature>
<dbReference type="RefSeq" id="WP_123871892.1">
    <property type="nucleotide sequence ID" value="NZ_CP033932.1"/>
</dbReference>
<name>A0A3G6TCJ3_9FLAO</name>
<protein>
    <submittedName>
        <fullName evidence="2">Porin</fullName>
    </submittedName>
</protein>
<dbReference type="GeneID" id="99067376"/>
<feature type="signal peptide" evidence="1">
    <location>
        <begin position="1"/>
        <end position="22"/>
    </location>
</feature>